<dbReference type="EMBL" id="KN847320">
    <property type="protein sequence ID" value="KIW55329.1"/>
    <property type="molecule type" value="Genomic_DNA"/>
</dbReference>
<dbReference type="Gene3D" id="4.10.240.10">
    <property type="entry name" value="Zn(2)-C6 fungal-type DNA-binding domain"/>
    <property type="match status" value="1"/>
</dbReference>
<keyword evidence="3" id="KW-0804">Transcription</keyword>
<dbReference type="RefSeq" id="XP_013315913.1">
    <property type="nucleotide sequence ID" value="XM_013460459.1"/>
</dbReference>
<dbReference type="PROSITE" id="PS50048">
    <property type="entry name" value="ZN2_CY6_FUNGAL_2"/>
    <property type="match status" value="1"/>
</dbReference>
<dbReference type="GO" id="GO:0000981">
    <property type="term" value="F:DNA-binding transcription factor activity, RNA polymerase II-specific"/>
    <property type="evidence" value="ECO:0007669"/>
    <property type="project" value="InterPro"/>
</dbReference>
<dbReference type="PANTHER" id="PTHR38791:SF5">
    <property type="entry name" value="TRANSCRIPTION FACTOR DBAG-RELATED"/>
    <property type="match status" value="1"/>
</dbReference>
<dbReference type="Pfam" id="PF11951">
    <property type="entry name" value="Fungal_trans_2"/>
    <property type="match status" value="1"/>
</dbReference>
<gene>
    <name evidence="6" type="ORF">PV05_07618</name>
</gene>
<dbReference type="GO" id="GO:0008270">
    <property type="term" value="F:zinc ion binding"/>
    <property type="evidence" value="ECO:0007669"/>
    <property type="project" value="InterPro"/>
</dbReference>
<dbReference type="STRING" id="348802.A0A0D2F615"/>
<dbReference type="PROSITE" id="PS00463">
    <property type="entry name" value="ZN2_CY6_FUNGAL_1"/>
    <property type="match status" value="1"/>
</dbReference>
<dbReference type="InterPro" id="IPR021858">
    <property type="entry name" value="Fun_TF"/>
</dbReference>
<dbReference type="PANTHER" id="PTHR38791">
    <property type="entry name" value="ZN(II)2CYS6 TRANSCRIPTION FACTOR (EUROFUNG)-RELATED-RELATED"/>
    <property type="match status" value="1"/>
</dbReference>
<protein>
    <recommendedName>
        <fullName evidence="5">Zn(2)-C6 fungal-type domain-containing protein</fullName>
    </recommendedName>
</protein>
<evidence type="ECO:0000259" key="5">
    <source>
        <dbReference type="PROSITE" id="PS50048"/>
    </source>
</evidence>
<dbReference type="OrthoDB" id="5429770at2759"/>
<dbReference type="GO" id="GO:0003677">
    <property type="term" value="F:DNA binding"/>
    <property type="evidence" value="ECO:0007669"/>
    <property type="project" value="UniProtKB-KW"/>
</dbReference>
<dbReference type="SUPFAM" id="SSF57701">
    <property type="entry name" value="Zn2/Cys6 DNA-binding domain"/>
    <property type="match status" value="1"/>
</dbReference>
<accession>A0A0D2F615</accession>
<evidence type="ECO:0000256" key="2">
    <source>
        <dbReference type="ARBA" id="ARBA00023125"/>
    </source>
</evidence>
<dbReference type="CDD" id="cd00067">
    <property type="entry name" value="GAL4"/>
    <property type="match status" value="1"/>
</dbReference>
<dbReference type="InterPro" id="IPR001138">
    <property type="entry name" value="Zn2Cys6_DnaBD"/>
</dbReference>
<dbReference type="HOGENOM" id="CLU_013866_5_1_1"/>
<dbReference type="GeneID" id="25329526"/>
<evidence type="ECO:0000313" key="6">
    <source>
        <dbReference type="EMBL" id="KIW55329.1"/>
    </source>
</evidence>
<evidence type="ECO:0000256" key="1">
    <source>
        <dbReference type="ARBA" id="ARBA00023015"/>
    </source>
</evidence>
<reference evidence="6 7" key="1">
    <citation type="submission" date="2015-01" db="EMBL/GenBank/DDBJ databases">
        <title>The Genome Sequence of Exophiala xenobiotica CBS118157.</title>
        <authorList>
            <consortium name="The Broad Institute Genomics Platform"/>
            <person name="Cuomo C."/>
            <person name="de Hoog S."/>
            <person name="Gorbushina A."/>
            <person name="Stielow B."/>
            <person name="Teixiera M."/>
            <person name="Abouelleil A."/>
            <person name="Chapman S.B."/>
            <person name="Priest M."/>
            <person name="Young S.K."/>
            <person name="Wortman J."/>
            <person name="Nusbaum C."/>
            <person name="Birren B."/>
        </authorList>
    </citation>
    <scope>NUCLEOTIDE SEQUENCE [LARGE SCALE GENOMIC DNA]</scope>
    <source>
        <strain evidence="6 7">CBS 118157</strain>
    </source>
</reference>
<dbReference type="SMART" id="SM00066">
    <property type="entry name" value="GAL4"/>
    <property type="match status" value="1"/>
</dbReference>
<dbReference type="InterPro" id="IPR053175">
    <property type="entry name" value="DHMBA_Reg_Transcription_Factor"/>
</dbReference>
<name>A0A0D2F615_9EURO</name>
<keyword evidence="2" id="KW-0238">DNA-binding</keyword>
<proteinExistence type="predicted"/>
<keyword evidence="7" id="KW-1185">Reference proteome</keyword>
<evidence type="ECO:0000256" key="3">
    <source>
        <dbReference type="ARBA" id="ARBA00023163"/>
    </source>
</evidence>
<sequence>MSLRNISRPRASRSCDNCRAVKRRCDQQIPHCGQCTRLREKCPGYRDDWELIFRDQTDRTIRRAKEKSAKCASASGASYSPSPISCPGPSIDEIGVNYFLHNFVIGGHSPSRGFLNYIPTVFNADNQHPTLVASMAAVGLVALANSTQQPELVSHARIKYSEAIRNVNAALASPVESLKDSTLMSVISLGLFEHVSNFESWVRHVQGAAALVVARGKGQFSSPAQILMFNQVRADMVVVCLHQRQSFPDNMRELQEEATKNMNASCGFWLLGTLAVRCVNLYESLVNNTGGTPDSAFLEEGTFIQHDFQHVPGLLATEEPYTTTLDSGGDPQVFYNGRFDLYRSSWAIRLWNNWRMLQLCVCEIMCYLLKKVLVTELEPVVRTHMTQKLQESLQILSKLVDDILATVPQALGLISPTSESEHDSSNASSPASVPGGYMLIWCLYLAGKSPNIRSPTRKWIIQRLQAIGETAGNAMALQLLQDIIRIDQSSVGHQ</sequence>
<keyword evidence="4" id="KW-0539">Nucleus</keyword>
<dbReference type="InterPro" id="IPR036864">
    <property type="entry name" value="Zn2-C6_fun-type_DNA-bd_sf"/>
</dbReference>
<feature type="domain" description="Zn(2)-C6 fungal-type" evidence="5">
    <location>
        <begin position="14"/>
        <end position="42"/>
    </location>
</feature>
<dbReference type="Proteomes" id="UP000054342">
    <property type="component" value="Unassembled WGS sequence"/>
</dbReference>
<evidence type="ECO:0000313" key="7">
    <source>
        <dbReference type="Proteomes" id="UP000054342"/>
    </source>
</evidence>
<organism evidence="6 7">
    <name type="scientific">Exophiala xenobiotica</name>
    <dbReference type="NCBI Taxonomy" id="348802"/>
    <lineage>
        <taxon>Eukaryota</taxon>
        <taxon>Fungi</taxon>
        <taxon>Dikarya</taxon>
        <taxon>Ascomycota</taxon>
        <taxon>Pezizomycotina</taxon>
        <taxon>Eurotiomycetes</taxon>
        <taxon>Chaetothyriomycetidae</taxon>
        <taxon>Chaetothyriales</taxon>
        <taxon>Herpotrichiellaceae</taxon>
        <taxon>Exophiala</taxon>
    </lineage>
</organism>
<keyword evidence="1" id="KW-0805">Transcription regulation</keyword>
<evidence type="ECO:0000256" key="4">
    <source>
        <dbReference type="ARBA" id="ARBA00023242"/>
    </source>
</evidence>
<dbReference type="AlphaFoldDB" id="A0A0D2F615"/>
<dbReference type="Pfam" id="PF00172">
    <property type="entry name" value="Zn_clus"/>
    <property type="match status" value="1"/>
</dbReference>